<dbReference type="AlphaFoldDB" id="A0A6J4SUG4"/>
<dbReference type="EMBL" id="CADCVU010000131">
    <property type="protein sequence ID" value="CAA9505638.1"/>
    <property type="molecule type" value="Genomic_DNA"/>
</dbReference>
<reference evidence="2" key="1">
    <citation type="submission" date="2020-02" db="EMBL/GenBank/DDBJ databases">
        <authorList>
            <person name="Meier V. D."/>
        </authorList>
    </citation>
    <scope>NUCLEOTIDE SEQUENCE</scope>
    <source>
        <strain evidence="2">AVDCRST_MAG45</strain>
    </source>
</reference>
<dbReference type="InterPro" id="IPR037523">
    <property type="entry name" value="VOC_core"/>
</dbReference>
<evidence type="ECO:0000313" key="2">
    <source>
        <dbReference type="EMBL" id="CAA9505638.1"/>
    </source>
</evidence>
<dbReference type="Gene3D" id="3.10.180.10">
    <property type="entry name" value="2,3-Dihydroxybiphenyl 1,2-Dioxygenase, domain 1"/>
    <property type="match status" value="1"/>
</dbReference>
<feature type="domain" description="VOC" evidence="1">
    <location>
        <begin position="6"/>
        <end position="136"/>
    </location>
</feature>
<dbReference type="Pfam" id="PF00903">
    <property type="entry name" value="Glyoxalase"/>
    <property type="match status" value="1"/>
</dbReference>
<name>A0A6J4SUG4_9ACTN</name>
<protein>
    <recommendedName>
        <fullName evidence="1">VOC domain-containing protein</fullName>
    </recommendedName>
</protein>
<sequence>MPTVTGPDFLALQVRDLERAASFYEQRLGLRRAPASPPGAVVFVTEPVAFAVRDPLPGTDLDAGQPGLGVALWMGADEAQPLHDRLAADGVEIVQAPFDGPFGGCSCCAIRTGMPSRSTTRADGLDSGDPIEDLRTGWDLHVGFGVENPAL</sequence>
<accession>A0A6J4SUG4</accession>
<dbReference type="InterPro" id="IPR029068">
    <property type="entry name" value="Glyas_Bleomycin-R_OHBP_Dase"/>
</dbReference>
<evidence type="ECO:0000259" key="1">
    <source>
        <dbReference type="PROSITE" id="PS51819"/>
    </source>
</evidence>
<dbReference type="PROSITE" id="PS51819">
    <property type="entry name" value="VOC"/>
    <property type="match status" value="1"/>
</dbReference>
<proteinExistence type="predicted"/>
<dbReference type="CDD" id="cd06587">
    <property type="entry name" value="VOC"/>
    <property type="match status" value="1"/>
</dbReference>
<dbReference type="InterPro" id="IPR004360">
    <property type="entry name" value="Glyas_Fos-R_dOase_dom"/>
</dbReference>
<organism evidence="2">
    <name type="scientific">uncultured Solirubrobacterales bacterium</name>
    <dbReference type="NCBI Taxonomy" id="768556"/>
    <lineage>
        <taxon>Bacteria</taxon>
        <taxon>Bacillati</taxon>
        <taxon>Actinomycetota</taxon>
        <taxon>Thermoleophilia</taxon>
        <taxon>Solirubrobacterales</taxon>
        <taxon>environmental samples</taxon>
    </lineage>
</organism>
<dbReference type="SUPFAM" id="SSF54593">
    <property type="entry name" value="Glyoxalase/Bleomycin resistance protein/Dihydroxybiphenyl dioxygenase"/>
    <property type="match status" value="1"/>
</dbReference>
<gene>
    <name evidence="2" type="ORF">AVDCRST_MAG45-1584</name>
</gene>